<organism evidence="2 3">
    <name type="scientific">Dissostichus mawsoni</name>
    <name type="common">Antarctic cod</name>
    <dbReference type="NCBI Taxonomy" id="36200"/>
    <lineage>
        <taxon>Eukaryota</taxon>
        <taxon>Metazoa</taxon>
        <taxon>Chordata</taxon>
        <taxon>Craniata</taxon>
        <taxon>Vertebrata</taxon>
        <taxon>Euteleostomi</taxon>
        <taxon>Actinopterygii</taxon>
        <taxon>Neopterygii</taxon>
        <taxon>Teleostei</taxon>
        <taxon>Neoteleostei</taxon>
        <taxon>Acanthomorphata</taxon>
        <taxon>Eupercaria</taxon>
        <taxon>Perciformes</taxon>
        <taxon>Notothenioidei</taxon>
        <taxon>Nototheniidae</taxon>
        <taxon>Dissostichus</taxon>
    </lineage>
</organism>
<protein>
    <submittedName>
        <fullName evidence="2">Uncharacterized protein</fullName>
    </submittedName>
</protein>
<name>A0A7J5XDA0_DISMA</name>
<gene>
    <name evidence="2" type="ORF">F7725_027538</name>
</gene>
<feature type="region of interest" description="Disordered" evidence="1">
    <location>
        <begin position="60"/>
        <end position="103"/>
    </location>
</feature>
<feature type="compositionally biased region" description="Basic and acidic residues" evidence="1">
    <location>
        <begin position="70"/>
        <end position="84"/>
    </location>
</feature>
<evidence type="ECO:0000313" key="2">
    <source>
        <dbReference type="EMBL" id="KAF3834980.1"/>
    </source>
</evidence>
<accession>A0A7J5XDA0</accession>
<dbReference type="EMBL" id="JAAKFY010000025">
    <property type="protein sequence ID" value="KAF3834980.1"/>
    <property type="molecule type" value="Genomic_DNA"/>
</dbReference>
<keyword evidence="3" id="KW-1185">Reference proteome</keyword>
<evidence type="ECO:0000313" key="3">
    <source>
        <dbReference type="Proteomes" id="UP000518266"/>
    </source>
</evidence>
<sequence>MLLADALSASCDTDSHGAFAPPPSLSFSQTCHCLSLTARHSGIDPLLTLKKQQQQQQQQQLTRQQWLRSRAADVKEGRHLRPEASDPNTGSDCHTSGCAEGGGAARTEYRDQYIISYKLNSTWIDPEGVCDRLRTADECTVNPTDQYGGHRGGGGRRVGCPLTGASALVKEAIPALPGVSEGGADNITYSSTPGWRKANSFTFSARSYMHSVCIHDLSCFSTL</sequence>
<dbReference type="Proteomes" id="UP000518266">
    <property type="component" value="Unassembled WGS sequence"/>
</dbReference>
<reference evidence="2 3" key="1">
    <citation type="submission" date="2020-03" db="EMBL/GenBank/DDBJ databases">
        <title>Dissostichus mawsoni Genome sequencing and assembly.</title>
        <authorList>
            <person name="Park H."/>
        </authorList>
    </citation>
    <scope>NUCLEOTIDE SEQUENCE [LARGE SCALE GENOMIC DNA]</scope>
    <source>
        <strain evidence="2">DM0001</strain>
        <tissue evidence="2">Muscle</tissue>
    </source>
</reference>
<evidence type="ECO:0000256" key="1">
    <source>
        <dbReference type="SAM" id="MobiDB-lite"/>
    </source>
</evidence>
<comment type="caution">
    <text evidence="2">The sequence shown here is derived from an EMBL/GenBank/DDBJ whole genome shotgun (WGS) entry which is preliminary data.</text>
</comment>
<dbReference type="AlphaFoldDB" id="A0A7J5XDA0"/>
<proteinExistence type="predicted"/>